<evidence type="ECO:0000256" key="9">
    <source>
        <dbReference type="ARBA" id="ARBA00023136"/>
    </source>
</evidence>
<evidence type="ECO:0000256" key="10">
    <source>
        <dbReference type="ARBA" id="ARBA00025571"/>
    </source>
</evidence>
<dbReference type="STRING" id="425265.A8PR15"/>
<evidence type="ECO:0000256" key="2">
    <source>
        <dbReference type="ARBA" id="ARBA00010877"/>
    </source>
</evidence>
<comment type="subcellular location">
    <subcellularLocation>
        <location evidence="1 11">Mitochondrion inner membrane</location>
        <topology evidence="1 11">Single-pass membrane protein</topology>
    </subcellularLocation>
</comment>
<keyword evidence="7 12" id="KW-0175">Coiled coil</keyword>
<evidence type="ECO:0000256" key="5">
    <source>
        <dbReference type="ARBA" id="ARBA00022792"/>
    </source>
</evidence>
<dbReference type="Pfam" id="PF09731">
    <property type="entry name" value="Mitofilin"/>
    <property type="match status" value="1"/>
</dbReference>
<reference evidence="14 15" key="1">
    <citation type="journal article" date="2007" name="Proc. Natl. Acad. Sci. U.S.A.">
        <title>Dandruff-associated Malassezia genomes reveal convergent and divergent virulence traits shared with plant and human fungal pathogens.</title>
        <authorList>
            <person name="Xu J."/>
            <person name="Saunders C.W."/>
            <person name="Hu P."/>
            <person name="Grant R.A."/>
            <person name="Boekhout T."/>
            <person name="Kuramae E.E."/>
            <person name="Kronstad J.W."/>
            <person name="Deangelis Y.M."/>
            <person name="Reeder N.L."/>
            <person name="Johnstone K.R."/>
            <person name="Leland M."/>
            <person name="Fieno A.M."/>
            <person name="Begley W.M."/>
            <person name="Sun Y."/>
            <person name="Lacey M.P."/>
            <person name="Chaudhary T."/>
            <person name="Keough T."/>
            <person name="Chu L."/>
            <person name="Sears R."/>
            <person name="Yuan B."/>
            <person name="Dawson T.L.Jr."/>
        </authorList>
    </citation>
    <scope>NUCLEOTIDE SEQUENCE [LARGE SCALE GENOMIC DNA]</scope>
    <source>
        <strain evidence="15">ATCC MYA-4612 / CBS 7966</strain>
    </source>
</reference>
<evidence type="ECO:0000256" key="4">
    <source>
        <dbReference type="ARBA" id="ARBA00022692"/>
    </source>
</evidence>
<dbReference type="VEuPathDB" id="FungiDB:MGL_0571"/>
<keyword evidence="5 11" id="KW-0999">Mitochondrion inner membrane</keyword>
<dbReference type="PANTHER" id="PTHR15415">
    <property type="entry name" value="MITOFILIN"/>
    <property type="match status" value="1"/>
</dbReference>
<evidence type="ECO:0000256" key="13">
    <source>
        <dbReference type="SAM" id="MobiDB-lite"/>
    </source>
</evidence>
<comment type="subunit">
    <text evidence="11">Component of the mitochondrial contact site and cristae organizing system (MICOS) complex.</text>
</comment>
<feature type="coiled-coil region" evidence="12">
    <location>
        <begin position="137"/>
        <end position="183"/>
    </location>
</feature>
<evidence type="ECO:0000256" key="6">
    <source>
        <dbReference type="ARBA" id="ARBA00022989"/>
    </source>
</evidence>
<dbReference type="OrthoDB" id="10261039at2759"/>
<proteinExistence type="inferred from homology"/>
<gene>
    <name evidence="14" type="ORF">MGL_0571</name>
</gene>
<organism evidence="14 15">
    <name type="scientific">Malassezia globosa (strain ATCC MYA-4612 / CBS 7966)</name>
    <name type="common">Dandruff-associated fungus</name>
    <dbReference type="NCBI Taxonomy" id="425265"/>
    <lineage>
        <taxon>Eukaryota</taxon>
        <taxon>Fungi</taxon>
        <taxon>Dikarya</taxon>
        <taxon>Basidiomycota</taxon>
        <taxon>Ustilaginomycotina</taxon>
        <taxon>Malasseziomycetes</taxon>
        <taxon>Malasseziales</taxon>
        <taxon>Malasseziaceae</taxon>
        <taxon>Malassezia</taxon>
    </lineage>
</organism>
<dbReference type="EMBL" id="AAYY01000001">
    <property type="protein sequence ID" value="EDP45582.1"/>
    <property type="molecule type" value="Genomic_DNA"/>
</dbReference>
<comment type="function">
    <text evidence="10">Component of the MICOS complex, a large protein complex of the mitochondrial inner membrane that plays crucial roles in the maintenance of crista junctions, inner membrane architecture, and formation of contact sites to the outer membrane. Plays a role in keeping cristae membranes connected to the inner boundary membrane. Also promotes protein import via the mitochondrial intermembrane space assembly (MIA) pathway.</text>
</comment>
<keyword evidence="4 11" id="KW-0812">Transmembrane</keyword>
<name>A8PR15_MALGO</name>
<comment type="caution">
    <text evidence="14">The sequence shown here is derived from an EMBL/GenBank/DDBJ whole genome shotgun (WGS) entry which is preliminary data.</text>
</comment>
<dbReference type="GeneID" id="5857102"/>
<evidence type="ECO:0000313" key="15">
    <source>
        <dbReference type="Proteomes" id="UP000008837"/>
    </source>
</evidence>
<evidence type="ECO:0000256" key="12">
    <source>
        <dbReference type="SAM" id="Coils"/>
    </source>
</evidence>
<comment type="similarity">
    <text evidence="2 11">Belongs to the MICOS complex subunit Mic60 family.</text>
</comment>
<dbReference type="PANTHER" id="PTHR15415:SF7">
    <property type="entry name" value="MICOS COMPLEX SUBUNIT MIC60"/>
    <property type="match status" value="1"/>
</dbReference>
<keyword evidence="8 11" id="KW-0496">Mitochondrion</keyword>
<protein>
    <recommendedName>
        <fullName evidence="3 11">MICOS complex subunit MIC60</fullName>
    </recommendedName>
    <alternativeName>
        <fullName evidence="11">Mitofilin</fullName>
    </alternativeName>
</protein>
<sequence length="477" mass="52086">MLASKWTTWAERFTHAGDKAREEVSDAVSGASDAASDAVTKVAPASVESGNGHRDHDAPSAGVYGAPYAERKLVASGDNGGRLRPDPEAPRLPQLTSSLKKLGSSEPVIAQLAGTIDELAAFLKESPHASTLARGVLETAEADFQSLCKRLDQIKAKDAEKLDAQLENQARAFEAELKKAADKASSELGQRDQDWAKRVSALQDEQARQFKTHLAKELETQSAIIDQRLKEEVIARGIELQRKWSNEIKAKVEQERAGRLARLDELAQELQGIEGMLFENADTLDDSFSLNSLHAALRALRSTIDAHAAEDSPYVRRTFVNELATLSATPKAKNNDLIAEALKAVDATGTASDGIESVPTLHEWFTVRVAPRLTQVALLPEQGAGVLSYVASMVMSPLLFTRKGNVPGNDVSSIIARAEWFLERRDLDAATRELNQLRGWAKILVSDWLQAARKRLEVDQALDLVQQEASFASLLRT</sequence>
<dbReference type="KEGG" id="mgl:MGL_0571"/>
<keyword evidence="15" id="KW-1185">Reference proteome</keyword>
<dbReference type="AlphaFoldDB" id="A8PR15"/>
<evidence type="ECO:0000256" key="7">
    <source>
        <dbReference type="ARBA" id="ARBA00023054"/>
    </source>
</evidence>
<evidence type="ECO:0000256" key="11">
    <source>
        <dbReference type="RuleBase" id="RU363000"/>
    </source>
</evidence>
<dbReference type="InterPro" id="IPR019133">
    <property type="entry name" value="MIC60"/>
</dbReference>
<evidence type="ECO:0000313" key="14">
    <source>
        <dbReference type="EMBL" id="EDP45582.1"/>
    </source>
</evidence>
<dbReference type="GO" id="GO:0061617">
    <property type="term" value="C:MICOS complex"/>
    <property type="evidence" value="ECO:0007669"/>
    <property type="project" value="TreeGrafter"/>
</dbReference>
<feature type="compositionally biased region" description="Basic and acidic residues" evidence="13">
    <location>
        <begin position="15"/>
        <end position="24"/>
    </location>
</feature>
<feature type="compositionally biased region" description="Low complexity" evidence="13">
    <location>
        <begin position="26"/>
        <end position="39"/>
    </location>
</feature>
<dbReference type="Proteomes" id="UP000008837">
    <property type="component" value="Unassembled WGS sequence"/>
</dbReference>
<evidence type="ECO:0000256" key="8">
    <source>
        <dbReference type="ARBA" id="ARBA00023128"/>
    </source>
</evidence>
<evidence type="ECO:0000256" key="1">
    <source>
        <dbReference type="ARBA" id="ARBA00004434"/>
    </source>
</evidence>
<evidence type="ECO:0000256" key="3">
    <source>
        <dbReference type="ARBA" id="ARBA00018116"/>
    </source>
</evidence>
<dbReference type="RefSeq" id="XP_001732796.1">
    <property type="nucleotide sequence ID" value="XM_001732744.1"/>
</dbReference>
<keyword evidence="6" id="KW-1133">Transmembrane helix</keyword>
<dbReference type="GO" id="GO:0042407">
    <property type="term" value="P:cristae formation"/>
    <property type="evidence" value="ECO:0007669"/>
    <property type="project" value="TreeGrafter"/>
</dbReference>
<dbReference type="OMA" id="DYATDAY"/>
<dbReference type="InParanoid" id="A8PR15"/>
<accession>A8PR15</accession>
<feature type="region of interest" description="Disordered" evidence="13">
    <location>
        <begin position="15"/>
        <end position="63"/>
    </location>
</feature>
<keyword evidence="9" id="KW-0472">Membrane</keyword>